<proteinExistence type="predicted"/>
<accession>A0A834M0H6</accession>
<feature type="region of interest" description="Disordered" evidence="1">
    <location>
        <begin position="1"/>
        <end position="21"/>
    </location>
</feature>
<gene>
    <name evidence="2" type="ORF">GWI33_020433</name>
</gene>
<evidence type="ECO:0000256" key="1">
    <source>
        <dbReference type="SAM" id="MobiDB-lite"/>
    </source>
</evidence>
<sequence>MALFTAGRVPRASQNKHESGSGIFTYRETAAEEISHHKTGLIGPFAVRSTKYYDSLAPLWDARLRSPVI</sequence>
<evidence type="ECO:0000313" key="3">
    <source>
        <dbReference type="Proteomes" id="UP000625711"/>
    </source>
</evidence>
<keyword evidence="3" id="KW-1185">Reference proteome</keyword>
<reference evidence="2" key="1">
    <citation type="submission" date="2020-08" db="EMBL/GenBank/DDBJ databases">
        <title>Genome sequencing and assembly of the red palm weevil Rhynchophorus ferrugineus.</title>
        <authorList>
            <person name="Dias G.B."/>
            <person name="Bergman C.M."/>
            <person name="Manee M."/>
        </authorList>
    </citation>
    <scope>NUCLEOTIDE SEQUENCE</scope>
    <source>
        <strain evidence="2">AA-2017</strain>
        <tissue evidence="2">Whole larva</tissue>
    </source>
</reference>
<protein>
    <submittedName>
        <fullName evidence="2">Uncharacterized protein</fullName>
    </submittedName>
</protein>
<dbReference type="Proteomes" id="UP000625711">
    <property type="component" value="Unassembled WGS sequence"/>
</dbReference>
<dbReference type="AlphaFoldDB" id="A0A834M0H6"/>
<dbReference type="EMBL" id="JAACXV010014552">
    <property type="protein sequence ID" value="KAF7266218.1"/>
    <property type="molecule type" value="Genomic_DNA"/>
</dbReference>
<evidence type="ECO:0000313" key="2">
    <source>
        <dbReference type="EMBL" id="KAF7266218.1"/>
    </source>
</evidence>
<comment type="caution">
    <text evidence="2">The sequence shown here is derived from an EMBL/GenBank/DDBJ whole genome shotgun (WGS) entry which is preliminary data.</text>
</comment>
<organism evidence="2 3">
    <name type="scientific">Rhynchophorus ferrugineus</name>
    <name type="common">Red palm weevil</name>
    <name type="synonym">Curculio ferrugineus</name>
    <dbReference type="NCBI Taxonomy" id="354439"/>
    <lineage>
        <taxon>Eukaryota</taxon>
        <taxon>Metazoa</taxon>
        <taxon>Ecdysozoa</taxon>
        <taxon>Arthropoda</taxon>
        <taxon>Hexapoda</taxon>
        <taxon>Insecta</taxon>
        <taxon>Pterygota</taxon>
        <taxon>Neoptera</taxon>
        <taxon>Endopterygota</taxon>
        <taxon>Coleoptera</taxon>
        <taxon>Polyphaga</taxon>
        <taxon>Cucujiformia</taxon>
        <taxon>Curculionidae</taxon>
        <taxon>Dryophthorinae</taxon>
        <taxon>Rhynchophorus</taxon>
    </lineage>
</organism>
<name>A0A834M0H6_RHYFE</name>